<evidence type="ECO:0000313" key="4">
    <source>
        <dbReference type="EMBL" id="SDB28191.1"/>
    </source>
</evidence>
<dbReference type="STRING" id="665467.SAMN02982931_02091"/>
<sequence>MDEHISVDVTEGVQTIRIDRPEKSNALTAEMYEAAADALALADHDTAVRAVLFAGMPGVFTAGHDVDELRQYLDSSTFGESPVRFMKTLATVDKPVVAAVDGLAVGIGTTMLFHCDFVVASEWSIFSSPFADLGMPPEAGSSLLAPGIMGHHFAFELLVMGEQFDAQRALAVGLINRVVVPEDLDSVALGYARALSAKPPQAVRLARRLLRGDRRDVVNRIGLEAGSFPELMHSPAAHDALLAFLDRNRDQFS</sequence>
<evidence type="ECO:0000313" key="5">
    <source>
        <dbReference type="Proteomes" id="UP000199071"/>
    </source>
</evidence>
<comment type="subcellular location">
    <subcellularLocation>
        <location evidence="1">Peroxisome</location>
    </subcellularLocation>
</comment>
<dbReference type="PANTHER" id="PTHR43684">
    <property type="match status" value="1"/>
</dbReference>
<dbReference type="Proteomes" id="UP000199071">
    <property type="component" value="Unassembled WGS sequence"/>
</dbReference>
<evidence type="ECO:0000256" key="3">
    <source>
        <dbReference type="ARBA" id="ARBA00023235"/>
    </source>
</evidence>
<dbReference type="GO" id="GO:0004165">
    <property type="term" value="F:delta(3)-delta(2)-enoyl-CoA isomerase activity"/>
    <property type="evidence" value="ECO:0007669"/>
    <property type="project" value="UniProtKB-ARBA"/>
</dbReference>
<name>A0A1G6C5R6_9HYPH</name>
<dbReference type="InterPro" id="IPR029045">
    <property type="entry name" value="ClpP/crotonase-like_dom_sf"/>
</dbReference>
<accession>A0A1G6C5R6</accession>
<dbReference type="SUPFAM" id="SSF52096">
    <property type="entry name" value="ClpP/crotonase"/>
    <property type="match status" value="1"/>
</dbReference>
<dbReference type="Pfam" id="PF00378">
    <property type="entry name" value="ECH_1"/>
    <property type="match status" value="1"/>
</dbReference>
<keyword evidence="5" id="KW-1185">Reference proteome</keyword>
<evidence type="ECO:0000256" key="2">
    <source>
        <dbReference type="ARBA" id="ARBA00023140"/>
    </source>
</evidence>
<evidence type="ECO:0000256" key="1">
    <source>
        <dbReference type="ARBA" id="ARBA00004275"/>
    </source>
</evidence>
<keyword evidence="3" id="KW-0413">Isomerase</keyword>
<gene>
    <name evidence="4" type="ORF">SAMN02982931_02091</name>
</gene>
<protein>
    <submittedName>
        <fullName evidence="4">Enoyl-CoA hydratase/carnithine racemase</fullName>
    </submittedName>
</protein>
<dbReference type="RefSeq" id="WP_090876385.1">
    <property type="nucleotide sequence ID" value="NZ_FMXQ01000004.1"/>
</dbReference>
<reference evidence="4 5" key="1">
    <citation type="submission" date="2016-10" db="EMBL/GenBank/DDBJ databases">
        <authorList>
            <person name="de Groot N.N."/>
        </authorList>
    </citation>
    <scope>NUCLEOTIDE SEQUENCE [LARGE SCALE GENOMIC DNA]</scope>
    <source>
        <strain evidence="4 5">ATCC 35022</strain>
    </source>
</reference>
<keyword evidence="2" id="KW-0576">Peroxisome</keyword>
<dbReference type="InterPro" id="IPR051053">
    <property type="entry name" value="ECH/Chromodomain_protein"/>
</dbReference>
<proteinExistence type="predicted"/>
<dbReference type="InterPro" id="IPR001753">
    <property type="entry name" value="Enoyl-CoA_hydra/iso"/>
</dbReference>
<dbReference type="EMBL" id="FMXQ01000004">
    <property type="protein sequence ID" value="SDB28191.1"/>
    <property type="molecule type" value="Genomic_DNA"/>
</dbReference>
<dbReference type="PANTHER" id="PTHR43684:SF1">
    <property type="entry name" value="ENOYL-COA DELTA ISOMERASE 2"/>
    <property type="match status" value="1"/>
</dbReference>
<dbReference type="OrthoDB" id="9797151at2"/>
<dbReference type="AlphaFoldDB" id="A0A1G6C5R6"/>
<dbReference type="CDD" id="cd06558">
    <property type="entry name" value="crotonase-like"/>
    <property type="match status" value="1"/>
</dbReference>
<dbReference type="Gene3D" id="3.90.226.10">
    <property type="entry name" value="2-enoyl-CoA Hydratase, Chain A, domain 1"/>
    <property type="match status" value="1"/>
</dbReference>
<organism evidence="4 5">
    <name type="scientific">Bauldia litoralis</name>
    <dbReference type="NCBI Taxonomy" id="665467"/>
    <lineage>
        <taxon>Bacteria</taxon>
        <taxon>Pseudomonadati</taxon>
        <taxon>Pseudomonadota</taxon>
        <taxon>Alphaproteobacteria</taxon>
        <taxon>Hyphomicrobiales</taxon>
        <taxon>Kaistiaceae</taxon>
        <taxon>Bauldia</taxon>
    </lineage>
</organism>